<protein>
    <submittedName>
        <fullName evidence="2">Uncharacterized protein</fullName>
    </submittedName>
</protein>
<dbReference type="AlphaFoldDB" id="A0A836BSQ2"/>
<name>A0A836BSQ2_9CHLO</name>
<evidence type="ECO:0000313" key="3">
    <source>
        <dbReference type="Proteomes" id="UP000612055"/>
    </source>
</evidence>
<dbReference type="Proteomes" id="UP000612055">
    <property type="component" value="Unassembled WGS sequence"/>
</dbReference>
<dbReference type="Gene3D" id="3.80.10.10">
    <property type="entry name" value="Ribonuclease Inhibitor"/>
    <property type="match status" value="1"/>
</dbReference>
<reference evidence="2" key="1">
    <citation type="journal article" date="2020" name="bioRxiv">
        <title>Comparative genomics of Chlamydomonas.</title>
        <authorList>
            <person name="Craig R.J."/>
            <person name="Hasan A.R."/>
            <person name="Ness R.W."/>
            <person name="Keightley P.D."/>
        </authorList>
    </citation>
    <scope>NUCLEOTIDE SEQUENCE</scope>
    <source>
        <strain evidence="2">CCAP 11/70</strain>
    </source>
</reference>
<comment type="subcellular location">
    <subcellularLocation>
        <location evidence="1">Cytoplasm</location>
        <location evidence="1">Cytoskeleton</location>
        <location evidence="1">Cilium axoneme</location>
    </subcellularLocation>
</comment>
<dbReference type="SUPFAM" id="SSF52047">
    <property type="entry name" value="RNI-like"/>
    <property type="match status" value="1"/>
</dbReference>
<keyword evidence="3" id="KW-1185">Reference proteome</keyword>
<evidence type="ECO:0000313" key="2">
    <source>
        <dbReference type="EMBL" id="KAG2486013.1"/>
    </source>
</evidence>
<sequence length="657" mass="69816">MSSPAPSATFLDVLAHLDTEAWTSLARSLRAADGSLADLGSARLVCKALRDGIDAHTPLLRPELNSVSGPLLASGDWLQRWPRCREVELRYPLPARNSLLARGGLLRSFLAAPLATRQRVTALTVTLGHSFGVHDSFPKTAIVRLLSALPELRAVDLEGSTAALLGKTPSALLFSALASLPHLSSLTLSGCGCGLLGGSGCKKLTASTQLTRLVIKHRQVGLPFLERFYPTSEDEHDSDDSEAYYDEESVYYESRAKYDAYDYCESQQRCPYDHDAVRAAIKALPWLQHVEVLTHDRAVSPAGVQALLDALPPSVKRFGVSGIQHRSFSLDAEEAEELEPDREANFDLRYDSAARSLELGFPLADQRDLAWFIQGALLGSRLVQSGQRFASLLLTGTLWVQTEDGLPWYYCSDLNLLNALGKLASLCDSVSLDVLRWDTEFDDADQLMPLLRVLGVPRWLEVGERSEEVAPAERSVKLLDGGSAAAGSSAAAEREPAAQAVAAETAAAEFMRRLSCQPGVAASGGNSGGGSTGGGRRGGGTAYGLAAYAPPPPPLIALRGPAARSAVVNDRAALWAVQPLERAAAQQGTPTSLAGLRPPPQINLIAGFVRVPEHGVVMVECASEAAAQRVIAAAAVLAGRTGPRSSAGGRPWGRGTG</sequence>
<accession>A0A836BSQ2</accession>
<proteinExistence type="predicted"/>
<gene>
    <name evidence="2" type="ORF">HYH03_015326</name>
</gene>
<dbReference type="EMBL" id="JAEHOE010000119">
    <property type="protein sequence ID" value="KAG2486013.1"/>
    <property type="molecule type" value="Genomic_DNA"/>
</dbReference>
<organism evidence="2 3">
    <name type="scientific">Edaphochlamys debaryana</name>
    <dbReference type="NCBI Taxonomy" id="47281"/>
    <lineage>
        <taxon>Eukaryota</taxon>
        <taxon>Viridiplantae</taxon>
        <taxon>Chlorophyta</taxon>
        <taxon>core chlorophytes</taxon>
        <taxon>Chlorophyceae</taxon>
        <taxon>CS clade</taxon>
        <taxon>Chlamydomonadales</taxon>
        <taxon>Chlamydomonadales incertae sedis</taxon>
        <taxon>Edaphochlamys</taxon>
    </lineage>
</organism>
<dbReference type="InterPro" id="IPR032675">
    <property type="entry name" value="LRR_dom_sf"/>
</dbReference>
<dbReference type="GO" id="GO:0005930">
    <property type="term" value="C:axoneme"/>
    <property type="evidence" value="ECO:0007669"/>
    <property type="project" value="UniProtKB-SubCell"/>
</dbReference>
<evidence type="ECO:0000256" key="1">
    <source>
        <dbReference type="ARBA" id="ARBA00004430"/>
    </source>
</evidence>
<comment type="caution">
    <text evidence="2">The sequence shown here is derived from an EMBL/GenBank/DDBJ whole genome shotgun (WGS) entry which is preliminary data.</text>
</comment>